<name>A0AAD1W3X0_PELCU</name>
<sequence length="143" mass="15519">MNRRRFSFCPGTFLELAPMCHGLATILEPSPSPVWGCAGSYFVAVASLLSSASVSGVKGSCPMWLRSQVTHNGLILDMEHPTAGKISVPGPAVRFSDFDMPSPIPPPLIGQHTVEILKAHLGYKDDYIDELIKTKVVVQNEIQ</sequence>
<dbReference type="GO" id="GO:0005739">
    <property type="term" value="C:mitochondrion"/>
    <property type="evidence" value="ECO:0007669"/>
    <property type="project" value="TreeGrafter"/>
</dbReference>
<dbReference type="AlphaFoldDB" id="A0AAD1W3X0"/>
<reference evidence="1" key="1">
    <citation type="submission" date="2022-03" db="EMBL/GenBank/DDBJ databases">
        <authorList>
            <person name="Alioto T."/>
            <person name="Alioto T."/>
            <person name="Gomez Garrido J."/>
        </authorList>
    </citation>
    <scope>NUCLEOTIDE SEQUENCE</scope>
</reference>
<gene>
    <name evidence="1" type="ORF">PECUL_23A023033</name>
</gene>
<dbReference type="Proteomes" id="UP001295444">
    <property type="component" value="Chromosome 04"/>
</dbReference>
<dbReference type="PANTHER" id="PTHR48207">
    <property type="entry name" value="SUCCINATE--HYDROXYMETHYLGLUTARATE COA-TRANSFERASE"/>
    <property type="match status" value="1"/>
</dbReference>
<dbReference type="GO" id="GO:0047369">
    <property type="term" value="F:succinate-hydroxymethylglutarate CoA-transferase activity"/>
    <property type="evidence" value="ECO:0007669"/>
    <property type="project" value="TreeGrafter"/>
</dbReference>
<organism evidence="1 2">
    <name type="scientific">Pelobates cultripes</name>
    <name type="common">Western spadefoot toad</name>
    <dbReference type="NCBI Taxonomy" id="61616"/>
    <lineage>
        <taxon>Eukaryota</taxon>
        <taxon>Metazoa</taxon>
        <taxon>Chordata</taxon>
        <taxon>Craniata</taxon>
        <taxon>Vertebrata</taxon>
        <taxon>Euteleostomi</taxon>
        <taxon>Amphibia</taxon>
        <taxon>Batrachia</taxon>
        <taxon>Anura</taxon>
        <taxon>Pelobatoidea</taxon>
        <taxon>Pelobatidae</taxon>
        <taxon>Pelobates</taxon>
    </lineage>
</organism>
<protein>
    <submittedName>
        <fullName evidence="1">Succinate--hydroxymethylglutarate -transferase</fullName>
    </submittedName>
</protein>
<evidence type="ECO:0000313" key="2">
    <source>
        <dbReference type="Proteomes" id="UP001295444"/>
    </source>
</evidence>
<keyword evidence="2" id="KW-1185">Reference proteome</keyword>
<dbReference type="InterPro" id="IPR023606">
    <property type="entry name" value="CoA-Trfase_III_dom_1_sf"/>
</dbReference>
<dbReference type="SUPFAM" id="SSF89796">
    <property type="entry name" value="CoA-transferase family III (CaiB/BaiF)"/>
    <property type="match status" value="1"/>
</dbReference>
<accession>A0AAD1W3X0</accession>
<proteinExistence type="predicted"/>
<dbReference type="Gene3D" id="3.40.50.10540">
    <property type="entry name" value="Crotonobetainyl-coa:carnitine coa-transferase, domain 1"/>
    <property type="match status" value="1"/>
</dbReference>
<dbReference type="EMBL" id="OW240915">
    <property type="protein sequence ID" value="CAH2283093.1"/>
    <property type="molecule type" value="Genomic_DNA"/>
</dbReference>
<dbReference type="PANTHER" id="PTHR48207:SF3">
    <property type="entry name" value="SUCCINATE--HYDROXYMETHYLGLUTARATE COA-TRANSFERASE"/>
    <property type="match status" value="1"/>
</dbReference>
<dbReference type="InterPro" id="IPR050483">
    <property type="entry name" value="CoA-transferase_III_domain"/>
</dbReference>
<evidence type="ECO:0000313" key="1">
    <source>
        <dbReference type="EMBL" id="CAH2283093.1"/>
    </source>
</evidence>